<feature type="domain" description="Protein kinase" evidence="8">
    <location>
        <begin position="119"/>
        <end position="308"/>
    </location>
</feature>
<dbReference type="PROSITE" id="PS51680">
    <property type="entry name" value="SAM_MT_DRM"/>
    <property type="match status" value="1"/>
</dbReference>
<evidence type="ECO:0000256" key="3">
    <source>
        <dbReference type="ARBA" id="ARBA00022603"/>
    </source>
</evidence>
<proteinExistence type="predicted"/>
<dbReference type="InterPro" id="IPR051824">
    <property type="entry name" value="LRR_Rcpt-Like_S/T_Kinase"/>
</dbReference>
<evidence type="ECO:0000256" key="1">
    <source>
        <dbReference type="ARBA" id="ARBA00004123"/>
    </source>
</evidence>
<dbReference type="SUPFAM" id="SSF53335">
    <property type="entry name" value="S-adenosyl-L-methionine-dependent methyltransferases"/>
    <property type="match status" value="1"/>
</dbReference>
<feature type="domain" description="SAM-dependent MTase DRM-type" evidence="9">
    <location>
        <begin position="1"/>
        <end position="182"/>
    </location>
</feature>
<sequence length="308" mass="34511">MCLNSTEGITLFGLGRIRLLLLMGYSKYHTRGSGINTTAREEKLEVDTVAYHLSVLKKLFPGGINVLSLFSGIGGAEVALHRLGIPLNFVVSVESSETCRNILQSWWEQSNQQGTLIHIFDVRDVTLGKLRELMDMSRDFDLVIGGNRCNNLAGRLVSRAKRVLGLLLDRTVIVVKQLSKKSKQGNREFVTEIGMISALQHPNLVKLYGCCIEGDELLLVYEYLENNSLARALFGNSAASRVMLNNLQIPERHRLELNWSTRYKVCIGIARAKLDEEDNTHISTRIAGTFGYMAPEYAMRGYLTDKQS</sequence>
<gene>
    <name evidence="10" type="ORF">POM88_032762</name>
</gene>
<accession>A0AAD8HZY8</accession>
<dbReference type="Pfam" id="PF00145">
    <property type="entry name" value="DNA_methylase"/>
    <property type="match status" value="1"/>
</dbReference>
<dbReference type="SUPFAM" id="SSF56112">
    <property type="entry name" value="Protein kinase-like (PK-like)"/>
    <property type="match status" value="1"/>
</dbReference>
<dbReference type="InterPro" id="IPR029063">
    <property type="entry name" value="SAM-dependent_MTases_sf"/>
</dbReference>
<dbReference type="GO" id="GO:0008168">
    <property type="term" value="F:methyltransferase activity"/>
    <property type="evidence" value="ECO:0007669"/>
    <property type="project" value="UniProtKB-KW"/>
</dbReference>
<dbReference type="EMBL" id="JAUIZM010000007">
    <property type="protein sequence ID" value="KAK1376569.1"/>
    <property type="molecule type" value="Genomic_DNA"/>
</dbReference>
<dbReference type="PANTHER" id="PTHR48006:SF66">
    <property type="entry name" value="PROTEIN KINASE DOMAIN-CONTAINING PROTEIN"/>
    <property type="match status" value="1"/>
</dbReference>
<dbReference type="Proteomes" id="UP001237642">
    <property type="component" value="Unassembled WGS sequence"/>
</dbReference>
<dbReference type="InterPro" id="IPR030380">
    <property type="entry name" value="SAM_MeTfrase_DRM"/>
</dbReference>
<keyword evidence="6" id="KW-0238">DNA-binding</keyword>
<keyword evidence="5" id="KW-0949">S-adenosyl-L-methionine</keyword>
<evidence type="ECO:0000313" key="10">
    <source>
        <dbReference type="EMBL" id="KAK1376569.1"/>
    </source>
</evidence>
<comment type="subcellular location">
    <subcellularLocation>
        <location evidence="2">Membrane</location>
        <topology evidence="2">Single-pass type I membrane protein</topology>
    </subcellularLocation>
    <subcellularLocation>
        <location evidence="1">Nucleus</location>
    </subcellularLocation>
</comment>
<dbReference type="Gene3D" id="3.30.200.20">
    <property type="entry name" value="Phosphorylase Kinase, domain 1"/>
    <property type="match status" value="1"/>
</dbReference>
<evidence type="ECO:0000259" key="8">
    <source>
        <dbReference type="PROSITE" id="PS50011"/>
    </source>
</evidence>
<dbReference type="GO" id="GO:0004672">
    <property type="term" value="F:protein kinase activity"/>
    <property type="evidence" value="ECO:0007669"/>
    <property type="project" value="InterPro"/>
</dbReference>
<name>A0AAD8HZY8_9APIA</name>
<evidence type="ECO:0000259" key="9">
    <source>
        <dbReference type="PROSITE" id="PS51680"/>
    </source>
</evidence>
<evidence type="ECO:0000256" key="4">
    <source>
        <dbReference type="ARBA" id="ARBA00022679"/>
    </source>
</evidence>
<dbReference type="GO" id="GO:0005524">
    <property type="term" value="F:ATP binding"/>
    <property type="evidence" value="ECO:0007669"/>
    <property type="project" value="InterPro"/>
</dbReference>
<evidence type="ECO:0000256" key="6">
    <source>
        <dbReference type="ARBA" id="ARBA00023125"/>
    </source>
</evidence>
<reference evidence="10" key="2">
    <citation type="submission" date="2023-05" db="EMBL/GenBank/DDBJ databases">
        <authorList>
            <person name="Schelkunov M.I."/>
        </authorList>
    </citation>
    <scope>NUCLEOTIDE SEQUENCE</scope>
    <source>
        <strain evidence="10">Hsosn_3</strain>
        <tissue evidence="10">Leaf</tissue>
    </source>
</reference>
<dbReference type="GO" id="GO:0003677">
    <property type="term" value="F:DNA binding"/>
    <property type="evidence" value="ECO:0007669"/>
    <property type="project" value="UniProtKB-KW"/>
</dbReference>
<organism evidence="10 11">
    <name type="scientific">Heracleum sosnowskyi</name>
    <dbReference type="NCBI Taxonomy" id="360622"/>
    <lineage>
        <taxon>Eukaryota</taxon>
        <taxon>Viridiplantae</taxon>
        <taxon>Streptophyta</taxon>
        <taxon>Embryophyta</taxon>
        <taxon>Tracheophyta</taxon>
        <taxon>Spermatophyta</taxon>
        <taxon>Magnoliopsida</taxon>
        <taxon>eudicotyledons</taxon>
        <taxon>Gunneridae</taxon>
        <taxon>Pentapetalae</taxon>
        <taxon>asterids</taxon>
        <taxon>campanulids</taxon>
        <taxon>Apiales</taxon>
        <taxon>Apiaceae</taxon>
        <taxon>Apioideae</taxon>
        <taxon>apioid superclade</taxon>
        <taxon>Tordylieae</taxon>
        <taxon>Tordyliinae</taxon>
        <taxon>Heracleum</taxon>
    </lineage>
</organism>
<dbReference type="GO" id="GO:0005634">
    <property type="term" value="C:nucleus"/>
    <property type="evidence" value="ECO:0007669"/>
    <property type="project" value="UniProtKB-SubCell"/>
</dbReference>
<evidence type="ECO:0000256" key="7">
    <source>
        <dbReference type="ARBA" id="ARBA00023242"/>
    </source>
</evidence>
<reference evidence="10" key="1">
    <citation type="submission" date="2023-02" db="EMBL/GenBank/DDBJ databases">
        <title>Genome of toxic invasive species Heracleum sosnowskyi carries increased number of genes despite the absence of recent whole-genome duplications.</title>
        <authorList>
            <person name="Schelkunov M."/>
            <person name="Shtratnikova V."/>
            <person name="Makarenko M."/>
            <person name="Klepikova A."/>
            <person name="Omelchenko D."/>
            <person name="Novikova G."/>
            <person name="Obukhova E."/>
            <person name="Bogdanov V."/>
            <person name="Penin A."/>
            <person name="Logacheva M."/>
        </authorList>
    </citation>
    <scope>NUCLEOTIDE SEQUENCE</scope>
    <source>
        <strain evidence="10">Hsosn_3</strain>
        <tissue evidence="10">Leaf</tissue>
    </source>
</reference>
<evidence type="ECO:0000256" key="2">
    <source>
        <dbReference type="ARBA" id="ARBA00004479"/>
    </source>
</evidence>
<dbReference type="InterPro" id="IPR000719">
    <property type="entry name" value="Prot_kinase_dom"/>
</dbReference>
<dbReference type="PROSITE" id="PS50011">
    <property type="entry name" value="PROTEIN_KINASE_DOM"/>
    <property type="match status" value="1"/>
</dbReference>
<dbReference type="InterPro" id="IPR011009">
    <property type="entry name" value="Kinase-like_dom_sf"/>
</dbReference>
<keyword evidence="4" id="KW-0808">Transferase</keyword>
<dbReference type="InterPro" id="IPR001525">
    <property type="entry name" value="C5_MeTfrase"/>
</dbReference>
<dbReference type="InterPro" id="IPR001245">
    <property type="entry name" value="Ser-Thr/Tyr_kinase_cat_dom"/>
</dbReference>
<keyword evidence="11" id="KW-1185">Reference proteome</keyword>
<dbReference type="AlphaFoldDB" id="A0AAD8HZY8"/>
<dbReference type="GO" id="GO:0032259">
    <property type="term" value="P:methylation"/>
    <property type="evidence" value="ECO:0007669"/>
    <property type="project" value="UniProtKB-KW"/>
</dbReference>
<keyword evidence="3" id="KW-0489">Methyltransferase</keyword>
<evidence type="ECO:0000256" key="5">
    <source>
        <dbReference type="ARBA" id="ARBA00022691"/>
    </source>
</evidence>
<evidence type="ECO:0000313" key="11">
    <source>
        <dbReference type="Proteomes" id="UP001237642"/>
    </source>
</evidence>
<protein>
    <submittedName>
        <fullName evidence="10">Uncharacterized protein</fullName>
    </submittedName>
</protein>
<dbReference type="PANTHER" id="PTHR48006">
    <property type="entry name" value="LEUCINE-RICH REPEAT-CONTAINING PROTEIN DDB_G0281931-RELATED"/>
    <property type="match status" value="1"/>
</dbReference>
<keyword evidence="7" id="KW-0539">Nucleus</keyword>
<dbReference type="Pfam" id="PF07714">
    <property type="entry name" value="PK_Tyr_Ser-Thr"/>
    <property type="match status" value="1"/>
</dbReference>
<comment type="caution">
    <text evidence="10">The sequence shown here is derived from an EMBL/GenBank/DDBJ whole genome shotgun (WGS) entry which is preliminary data.</text>
</comment>
<dbReference type="Gene3D" id="3.40.50.150">
    <property type="entry name" value="Vaccinia Virus protein VP39"/>
    <property type="match status" value="1"/>
</dbReference>
<dbReference type="GO" id="GO:0016020">
    <property type="term" value="C:membrane"/>
    <property type="evidence" value="ECO:0007669"/>
    <property type="project" value="UniProtKB-SubCell"/>
</dbReference>